<dbReference type="EMBL" id="BAEN01000037">
    <property type="protein sequence ID" value="GAC14515.1"/>
    <property type="molecule type" value="Genomic_DNA"/>
</dbReference>
<dbReference type="AlphaFoldDB" id="K6YT94"/>
<dbReference type="InterPro" id="IPR036388">
    <property type="entry name" value="WH-like_DNA-bd_sf"/>
</dbReference>
<name>K6YT94_9ALTE</name>
<evidence type="ECO:0000313" key="2">
    <source>
        <dbReference type="EMBL" id="GAC14515.1"/>
    </source>
</evidence>
<dbReference type="GO" id="GO:0003677">
    <property type="term" value="F:DNA binding"/>
    <property type="evidence" value="ECO:0007669"/>
    <property type="project" value="InterPro"/>
</dbReference>
<sequence>MNIGIEQYNEFINLLYEAATDATSESWTQPLKILQEAFAANYVTLILKLPEEDDLGLMVAVGKNISREHSVQNLPYQYKLTPFTDQAPDKVFTVDDFMSEVEWQESSYRQHWCAVNDVFHVMSVDISTENHGNLRLRVTREESLDNFSSADKALCEMLIPHFRRSITTFLHLYSSASLGSLYSNAIGRLSIATITINDTGQVLDKNMFASQILDAADGLKISGGKLVAQHHSDNRELKRLIKTAFEHAEEKKAMPEAMSVSRPSGEIALGLVIEVIPTLEWADGKNQKRAVIYIRDAVGKSMTSIDISKKLFGLTPAETALTLQLINGLSLEESAEALNIRRNTARAHLRSIFSKTGVRRQTELVRLFLNSVAALGYDEAADLQ</sequence>
<dbReference type="RefSeq" id="WP_008844331.1">
    <property type="nucleotide sequence ID" value="NZ_BAEN01000037.1"/>
</dbReference>
<evidence type="ECO:0000259" key="1">
    <source>
        <dbReference type="SMART" id="SM00421"/>
    </source>
</evidence>
<keyword evidence="3" id="KW-1185">Reference proteome</keyword>
<dbReference type="SUPFAM" id="SSF46894">
    <property type="entry name" value="C-terminal effector domain of the bipartite response regulators"/>
    <property type="match status" value="1"/>
</dbReference>
<reference evidence="2 3" key="1">
    <citation type="journal article" date="2017" name="Antonie Van Leeuwenhoek">
        <title>Rhizobium rhizosphaerae sp. nov., a novel species isolated from rice rhizosphere.</title>
        <authorList>
            <person name="Zhao J.J."/>
            <person name="Zhang J."/>
            <person name="Zhang R.J."/>
            <person name="Zhang C.W."/>
            <person name="Yin H.Q."/>
            <person name="Zhang X.X."/>
        </authorList>
    </citation>
    <scope>NUCLEOTIDE SEQUENCE [LARGE SCALE GENOMIC DNA]</scope>
    <source>
        <strain evidence="2 3">E3</strain>
    </source>
</reference>
<organism evidence="2 3">
    <name type="scientific">Aliiglaciecola lipolytica E3</name>
    <dbReference type="NCBI Taxonomy" id="1127673"/>
    <lineage>
        <taxon>Bacteria</taxon>
        <taxon>Pseudomonadati</taxon>
        <taxon>Pseudomonadota</taxon>
        <taxon>Gammaproteobacteria</taxon>
        <taxon>Alteromonadales</taxon>
        <taxon>Alteromonadaceae</taxon>
        <taxon>Aliiglaciecola</taxon>
    </lineage>
</organism>
<dbReference type="OrthoDB" id="8874570at2"/>
<accession>K6YT94</accession>
<proteinExistence type="predicted"/>
<dbReference type="STRING" id="1127673.GLIP_1887"/>
<dbReference type="Proteomes" id="UP000006334">
    <property type="component" value="Unassembled WGS sequence"/>
</dbReference>
<evidence type="ECO:0000313" key="3">
    <source>
        <dbReference type="Proteomes" id="UP000006334"/>
    </source>
</evidence>
<dbReference type="InterPro" id="IPR000792">
    <property type="entry name" value="Tscrpt_reg_LuxR_C"/>
</dbReference>
<dbReference type="eggNOG" id="COG2771">
    <property type="taxonomic scope" value="Bacteria"/>
</dbReference>
<dbReference type="InterPro" id="IPR016032">
    <property type="entry name" value="Sig_transdc_resp-reg_C-effctor"/>
</dbReference>
<gene>
    <name evidence="2" type="ORF">GLIP_1887</name>
</gene>
<dbReference type="GO" id="GO:0006355">
    <property type="term" value="P:regulation of DNA-templated transcription"/>
    <property type="evidence" value="ECO:0007669"/>
    <property type="project" value="InterPro"/>
</dbReference>
<protein>
    <submittedName>
        <fullName evidence="2">Transcriptional regulator, LuxR family</fullName>
    </submittedName>
</protein>
<dbReference type="Gene3D" id="1.10.10.10">
    <property type="entry name" value="Winged helix-like DNA-binding domain superfamily/Winged helix DNA-binding domain"/>
    <property type="match status" value="1"/>
</dbReference>
<feature type="domain" description="HTH luxR-type" evidence="1">
    <location>
        <begin position="311"/>
        <end position="368"/>
    </location>
</feature>
<dbReference type="SMART" id="SM00421">
    <property type="entry name" value="HTH_LUXR"/>
    <property type="match status" value="1"/>
</dbReference>
<comment type="caution">
    <text evidence="2">The sequence shown here is derived from an EMBL/GenBank/DDBJ whole genome shotgun (WGS) entry which is preliminary data.</text>
</comment>